<dbReference type="SUPFAM" id="SSF103473">
    <property type="entry name" value="MFS general substrate transporter"/>
    <property type="match status" value="1"/>
</dbReference>
<dbReference type="PANTHER" id="PTHR23501">
    <property type="entry name" value="MAJOR FACILITATOR SUPERFAMILY"/>
    <property type="match status" value="1"/>
</dbReference>
<evidence type="ECO:0000256" key="4">
    <source>
        <dbReference type="ARBA" id="ARBA00023136"/>
    </source>
</evidence>
<dbReference type="Proteomes" id="UP001143474">
    <property type="component" value="Unassembled WGS sequence"/>
</dbReference>
<evidence type="ECO:0000256" key="2">
    <source>
        <dbReference type="ARBA" id="ARBA00022692"/>
    </source>
</evidence>
<comment type="caution">
    <text evidence="6">The sequence shown here is derived from an EMBL/GenBank/DDBJ whole genome shotgun (WGS) entry which is preliminary data.</text>
</comment>
<protein>
    <recommendedName>
        <fullName evidence="8">MFS transporter</fullName>
    </recommendedName>
</protein>
<keyword evidence="3 5" id="KW-1133">Transmembrane helix</keyword>
<proteinExistence type="predicted"/>
<accession>A0A9W6HZC1</accession>
<keyword evidence="7" id="KW-1185">Reference proteome</keyword>
<dbReference type="Gene3D" id="1.20.1250.20">
    <property type="entry name" value="MFS general substrate transporter like domains"/>
    <property type="match status" value="1"/>
</dbReference>
<dbReference type="GO" id="GO:0005886">
    <property type="term" value="C:plasma membrane"/>
    <property type="evidence" value="ECO:0007669"/>
    <property type="project" value="TreeGrafter"/>
</dbReference>
<feature type="transmembrane region" description="Helical" evidence="5">
    <location>
        <begin position="20"/>
        <end position="37"/>
    </location>
</feature>
<dbReference type="PANTHER" id="PTHR23501:SF197">
    <property type="entry name" value="COMD"/>
    <property type="match status" value="1"/>
</dbReference>
<keyword evidence="4 5" id="KW-0472">Membrane</keyword>
<organism evidence="6 7">
    <name type="scientific">Streptosporangium carneum</name>
    <dbReference type="NCBI Taxonomy" id="47481"/>
    <lineage>
        <taxon>Bacteria</taxon>
        <taxon>Bacillati</taxon>
        <taxon>Actinomycetota</taxon>
        <taxon>Actinomycetes</taxon>
        <taxon>Streptosporangiales</taxon>
        <taxon>Streptosporangiaceae</taxon>
        <taxon>Streptosporangium</taxon>
    </lineage>
</organism>
<evidence type="ECO:0000313" key="6">
    <source>
        <dbReference type="EMBL" id="GLK09152.1"/>
    </source>
</evidence>
<keyword evidence="2 5" id="KW-0812">Transmembrane</keyword>
<gene>
    <name evidence="6" type="ORF">GCM10017600_25580</name>
</gene>
<dbReference type="InterPro" id="IPR036259">
    <property type="entry name" value="MFS_trans_sf"/>
</dbReference>
<name>A0A9W6HZC1_9ACTN</name>
<comment type="subcellular location">
    <subcellularLocation>
        <location evidence="1">Membrane</location>
        <topology evidence="1">Multi-pass membrane protein</topology>
    </subcellularLocation>
</comment>
<reference evidence="6" key="1">
    <citation type="journal article" date="2014" name="Int. J. Syst. Evol. Microbiol.">
        <title>Complete genome sequence of Corynebacterium casei LMG S-19264T (=DSM 44701T), isolated from a smear-ripened cheese.</title>
        <authorList>
            <consortium name="US DOE Joint Genome Institute (JGI-PGF)"/>
            <person name="Walter F."/>
            <person name="Albersmeier A."/>
            <person name="Kalinowski J."/>
            <person name="Ruckert C."/>
        </authorList>
    </citation>
    <scope>NUCLEOTIDE SEQUENCE</scope>
    <source>
        <strain evidence="6">VKM Ac-2007</strain>
    </source>
</reference>
<evidence type="ECO:0000313" key="7">
    <source>
        <dbReference type="Proteomes" id="UP001143474"/>
    </source>
</evidence>
<feature type="transmembrane region" description="Helical" evidence="5">
    <location>
        <begin position="49"/>
        <end position="67"/>
    </location>
</feature>
<dbReference type="AlphaFoldDB" id="A0A9W6HZC1"/>
<dbReference type="EMBL" id="BSEV01000004">
    <property type="protein sequence ID" value="GLK09152.1"/>
    <property type="molecule type" value="Genomic_DNA"/>
</dbReference>
<dbReference type="RefSeq" id="WP_271217630.1">
    <property type="nucleotide sequence ID" value="NZ_BAAAVD010000004.1"/>
</dbReference>
<evidence type="ECO:0000256" key="5">
    <source>
        <dbReference type="SAM" id="Phobius"/>
    </source>
</evidence>
<dbReference type="GO" id="GO:0022857">
    <property type="term" value="F:transmembrane transporter activity"/>
    <property type="evidence" value="ECO:0007669"/>
    <property type="project" value="TreeGrafter"/>
</dbReference>
<evidence type="ECO:0008006" key="8">
    <source>
        <dbReference type="Google" id="ProtNLM"/>
    </source>
</evidence>
<reference evidence="6" key="2">
    <citation type="submission" date="2023-01" db="EMBL/GenBank/DDBJ databases">
        <authorList>
            <person name="Sun Q."/>
            <person name="Evtushenko L."/>
        </authorList>
    </citation>
    <scope>NUCLEOTIDE SEQUENCE</scope>
    <source>
        <strain evidence="6">VKM Ac-2007</strain>
    </source>
</reference>
<evidence type="ECO:0000256" key="1">
    <source>
        <dbReference type="ARBA" id="ARBA00004141"/>
    </source>
</evidence>
<feature type="transmembrane region" description="Helical" evidence="5">
    <location>
        <begin position="79"/>
        <end position="102"/>
    </location>
</feature>
<evidence type="ECO:0000256" key="3">
    <source>
        <dbReference type="ARBA" id="ARBA00022989"/>
    </source>
</evidence>
<sequence>MPGTVPEPASGPAAVPKNVRWVMLGVMLGTGLYLPLFQQTVQGTSAANMALVGAGLGFAMQMAGTIAQNSVSLRDMGAAMSSVNLFRSLGGSLGVAVFGSLFTRAVQGHLPAGGTDLDTTAL</sequence>